<organism evidence="7 8">
    <name type="scientific">Lagenidium giganteum</name>
    <dbReference type="NCBI Taxonomy" id="4803"/>
    <lineage>
        <taxon>Eukaryota</taxon>
        <taxon>Sar</taxon>
        <taxon>Stramenopiles</taxon>
        <taxon>Oomycota</taxon>
        <taxon>Peronosporomycetes</taxon>
        <taxon>Pythiales</taxon>
        <taxon>Pythiaceae</taxon>
    </lineage>
</organism>
<evidence type="ECO:0000256" key="1">
    <source>
        <dbReference type="ARBA" id="ARBA00004173"/>
    </source>
</evidence>
<accession>A0AAV2YU29</accession>
<feature type="region of interest" description="Disordered" evidence="6">
    <location>
        <begin position="113"/>
        <end position="136"/>
    </location>
</feature>
<evidence type="ECO:0000256" key="4">
    <source>
        <dbReference type="ARBA" id="ARBA00023157"/>
    </source>
</evidence>
<dbReference type="PANTHER" id="PTHR22977:SF1">
    <property type="entry name" value="COX ASSEMBLY MITOCHONDRIAL PROTEIN 2 HOMOLOG"/>
    <property type="match status" value="1"/>
</dbReference>
<evidence type="ECO:0000256" key="2">
    <source>
        <dbReference type="ARBA" id="ARBA00007347"/>
    </source>
</evidence>
<feature type="compositionally biased region" description="Basic and acidic residues" evidence="6">
    <location>
        <begin position="120"/>
        <end position="136"/>
    </location>
</feature>
<evidence type="ECO:0000256" key="5">
    <source>
        <dbReference type="RuleBase" id="RU364104"/>
    </source>
</evidence>
<proteinExistence type="inferred from homology"/>
<dbReference type="InterPro" id="IPR013892">
    <property type="entry name" value="Cyt_c_biogenesis_Cmc1-like"/>
</dbReference>
<protein>
    <recommendedName>
        <fullName evidence="5">COX assembly mitochondrial protein</fullName>
    </recommendedName>
</protein>
<comment type="subcellular location">
    <subcellularLocation>
        <location evidence="1 5">Mitochondrion</location>
    </subcellularLocation>
</comment>
<evidence type="ECO:0000313" key="7">
    <source>
        <dbReference type="EMBL" id="DAZ97211.1"/>
    </source>
</evidence>
<reference evidence="7" key="1">
    <citation type="submission" date="2022-11" db="EMBL/GenBank/DDBJ databases">
        <authorList>
            <person name="Morgan W.R."/>
            <person name="Tartar A."/>
        </authorList>
    </citation>
    <scope>NUCLEOTIDE SEQUENCE</scope>
    <source>
        <strain evidence="7">ARSEF 373</strain>
    </source>
</reference>
<comment type="similarity">
    <text evidence="2 5">Belongs to the CMC family.</text>
</comment>
<evidence type="ECO:0000313" key="8">
    <source>
        <dbReference type="Proteomes" id="UP001146120"/>
    </source>
</evidence>
<dbReference type="PANTHER" id="PTHR22977">
    <property type="entry name" value="COX ASSEMBLY MITOCHONDRIAL PROTEIN"/>
    <property type="match status" value="1"/>
</dbReference>
<gene>
    <name evidence="7" type="ORF">N0F65_003842</name>
</gene>
<keyword evidence="4" id="KW-1015">Disulfide bond</keyword>
<keyword evidence="8" id="KW-1185">Reference proteome</keyword>
<sequence>MCISVSTTASNSERCCKTRWDEFSSLLPPQNTTDDQSPACLPALSTMHPPLERPHPDCQEVIHALYECHEENPWGKFMGACNDQKRNLDMCLKKEKDKRRIANLEHARASDAYVRQKMKERKERLAKQSEEQKADN</sequence>
<dbReference type="EMBL" id="DAKRPA010000143">
    <property type="protein sequence ID" value="DAZ97211.1"/>
    <property type="molecule type" value="Genomic_DNA"/>
</dbReference>
<dbReference type="AlphaFoldDB" id="A0AAV2YU29"/>
<comment type="caution">
    <text evidence="7">The sequence shown here is derived from an EMBL/GenBank/DDBJ whole genome shotgun (WGS) entry which is preliminary data.</text>
</comment>
<dbReference type="PROSITE" id="PS51808">
    <property type="entry name" value="CHCH"/>
    <property type="match status" value="1"/>
</dbReference>
<evidence type="ECO:0000256" key="6">
    <source>
        <dbReference type="SAM" id="MobiDB-lite"/>
    </source>
</evidence>
<dbReference type="GO" id="GO:0005739">
    <property type="term" value="C:mitochondrion"/>
    <property type="evidence" value="ECO:0007669"/>
    <property type="project" value="UniProtKB-SubCell"/>
</dbReference>
<dbReference type="Proteomes" id="UP001146120">
    <property type="component" value="Unassembled WGS sequence"/>
</dbReference>
<keyword evidence="3 5" id="KW-0496">Mitochondrion</keyword>
<dbReference type="Pfam" id="PF08583">
    <property type="entry name" value="Cmc1"/>
    <property type="match status" value="1"/>
</dbReference>
<evidence type="ECO:0000256" key="3">
    <source>
        <dbReference type="ARBA" id="ARBA00023128"/>
    </source>
</evidence>
<name>A0AAV2YU29_9STRA</name>
<reference evidence="7" key="2">
    <citation type="journal article" date="2023" name="Microbiol Resour">
        <title>Decontamination and Annotation of the Draft Genome Sequence of the Oomycete Lagenidium giganteum ARSEF 373.</title>
        <authorList>
            <person name="Morgan W.R."/>
            <person name="Tartar A."/>
        </authorList>
    </citation>
    <scope>NUCLEOTIDE SEQUENCE</scope>
    <source>
        <strain evidence="7">ARSEF 373</strain>
    </source>
</reference>